<dbReference type="eggNOG" id="ENOG5033S88">
    <property type="taxonomic scope" value="Bacteria"/>
</dbReference>
<organism evidence="1 2">
    <name type="scientific">Bacteroides intestinalis DSM 17393</name>
    <dbReference type="NCBI Taxonomy" id="471870"/>
    <lineage>
        <taxon>Bacteria</taxon>
        <taxon>Pseudomonadati</taxon>
        <taxon>Bacteroidota</taxon>
        <taxon>Bacteroidia</taxon>
        <taxon>Bacteroidales</taxon>
        <taxon>Bacteroidaceae</taxon>
        <taxon>Bacteroides</taxon>
    </lineage>
</organism>
<reference evidence="1 2" key="1">
    <citation type="submission" date="2008-04" db="EMBL/GenBank/DDBJ databases">
        <title>Draft genome sequence of Bacteroides intestinalis (DSM 17393).</title>
        <authorList>
            <person name="Sudarsanam P."/>
            <person name="Ley R."/>
            <person name="Guruge J."/>
            <person name="Turnbaugh P.J."/>
            <person name="Mahowald M."/>
            <person name="Liep D."/>
            <person name="Gordon J."/>
        </authorList>
    </citation>
    <scope>NUCLEOTIDE SEQUENCE [LARGE SCALE GENOMIC DNA]</scope>
    <source>
        <strain evidence="1 2">DSM 17393</strain>
    </source>
</reference>
<proteinExistence type="predicted"/>
<dbReference type="Proteomes" id="UP000004596">
    <property type="component" value="Unassembled WGS sequence"/>
</dbReference>
<dbReference type="STRING" id="471870.BACINT_03725"/>
<sequence>MGLYVQSLNNIPQSAHRDYYIYLLDYGWSEPLGNALMNNYEKMAQLAAENDAVVIRGTHRVHFEDEVLSWHHINGENAEDLLPAILITNRHPYLFKESYGNTNSCIEDDLKMILVPLKKFCSTTTDVISLVEKMFNDIKAHKDLKDFRVYKEMKKGLGHALADAIILEPNFGGIGFSFSKMINYFRKK</sequence>
<comment type="caution">
    <text evidence="1">The sequence shown here is derived from an EMBL/GenBank/DDBJ whole genome shotgun (WGS) entry which is preliminary data.</text>
</comment>
<dbReference type="EMBL" id="ABJL02000008">
    <property type="protein sequence ID" value="EDV04586.1"/>
    <property type="molecule type" value="Genomic_DNA"/>
</dbReference>
<reference evidence="1 2" key="2">
    <citation type="submission" date="2008-04" db="EMBL/GenBank/DDBJ databases">
        <authorList>
            <person name="Fulton L."/>
            <person name="Clifton S."/>
            <person name="Fulton B."/>
            <person name="Xu J."/>
            <person name="Minx P."/>
            <person name="Pepin K.H."/>
            <person name="Johnson M."/>
            <person name="Thiruvilangam P."/>
            <person name="Bhonagiri V."/>
            <person name="Nash W.E."/>
            <person name="Mardis E.R."/>
            <person name="Wilson R.K."/>
        </authorList>
    </citation>
    <scope>NUCLEOTIDE SEQUENCE [LARGE SCALE GENOMIC DNA]</scope>
    <source>
        <strain evidence="1 2">DSM 17393</strain>
    </source>
</reference>
<gene>
    <name evidence="1" type="ORF">BACINT_03725</name>
</gene>
<accession>B3CC77</accession>
<dbReference type="GeneID" id="26160994"/>
<evidence type="ECO:0000313" key="1">
    <source>
        <dbReference type="EMBL" id="EDV04586.1"/>
    </source>
</evidence>
<protein>
    <submittedName>
        <fullName evidence="1">Uncharacterized protein</fullName>
    </submittedName>
</protein>
<dbReference type="RefSeq" id="WP_005800967.1">
    <property type="nucleotide sequence ID" value="NZ_ABJL02000008.1"/>
</dbReference>
<name>B3CC77_9BACE</name>
<dbReference type="AlphaFoldDB" id="B3CC77"/>
<dbReference type="OrthoDB" id="7057365at2"/>
<evidence type="ECO:0000313" key="2">
    <source>
        <dbReference type="Proteomes" id="UP000004596"/>
    </source>
</evidence>